<dbReference type="KEGG" id="tto:Thethe_00456"/>
<dbReference type="Proteomes" id="UP000010845">
    <property type="component" value="Chromosome"/>
</dbReference>
<dbReference type="RefSeq" id="WP_015310923.1">
    <property type="nucleotide sequence ID" value="NC_019970.1"/>
</dbReference>
<dbReference type="Gene3D" id="3.30.460.40">
    <property type="match status" value="1"/>
</dbReference>
<dbReference type="HOGENOM" id="CLU_093138_0_0_9"/>
<dbReference type="EMBL" id="CP003066">
    <property type="protein sequence ID" value="AGB18165.1"/>
    <property type="molecule type" value="Genomic_DNA"/>
</dbReference>
<gene>
    <name evidence="1" type="ORF">Thethe_00456</name>
</gene>
<organism evidence="1 2">
    <name type="scientific">Thermoanaerobacterium thermosaccharolyticum M0795</name>
    <dbReference type="NCBI Taxonomy" id="698948"/>
    <lineage>
        <taxon>Bacteria</taxon>
        <taxon>Bacillati</taxon>
        <taxon>Bacillota</taxon>
        <taxon>Clostridia</taxon>
        <taxon>Thermoanaerobacterales</taxon>
        <taxon>Thermoanaerobacteraceae</taxon>
        <taxon>Thermoanaerobacterium</taxon>
    </lineage>
</organism>
<evidence type="ECO:0008006" key="3">
    <source>
        <dbReference type="Google" id="ProtNLM"/>
    </source>
</evidence>
<evidence type="ECO:0000313" key="1">
    <source>
        <dbReference type="EMBL" id="AGB18165.1"/>
    </source>
</evidence>
<accession>L0IF32</accession>
<evidence type="ECO:0000313" key="2">
    <source>
        <dbReference type="Proteomes" id="UP000010845"/>
    </source>
</evidence>
<protein>
    <recommendedName>
        <fullName evidence="3">Nucleotidyltransferase family protein</fullName>
    </recommendedName>
</protein>
<reference evidence="1 2" key="1">
    <citation type="submission" date="2012-03" db="EMBL/GenBank/DDBJ databases">
        <title>Complete sequence of chromosome of Thermoanaerobacterium thermosaccharolyticum M0795.</title>
        <authorList>
            <consortium name="US DOE Joint Genome Institute"/>
            <person name="Lucas S."/>
            <person name="Han J."/>
            <person name="Lapidus A."/>
            <person name="Cheng J.-F."/>
            <person name="Goodwin L."/>
            <person name="Pitluck S."/>
            <person name="Peters L."/>
            <person name="Teshima H."/>
            <person name="Detter J.C."/>
            <person name="Han C."/>
            <person name="Tapia R."/>
            <person name="Land M."/>
            <person name="Hauser L."/>
            <person name="Kyrpides N."/>
            <person name="Ivanova N."/>
            <person name="Pagani I."/>
            <person name="Feinberg L."/>
            <person name="Folden J."/>
            <person name="Hogsett D."/>
            <person name="Shaw J."/>
            <person name="Woyke T."/>
        </authorList>
    </citation>
    <scope>NUCLEOTIDE SEQUENCE [LARGE SCALE GENOMIC DNA]</scope>
    <source>
        <strain evidence="1 2">M0795</strain>
    </source>
</reference>
<dbReference type="AlphaFoldDB" id="L0IF32"/>
<sequence length="250" mass="28718">MAYEKKPVIIDMAKKLMDHIEKNNIKAKLLGGVAVYLTCPSTEYAPLSRDINDIDIVVSNNDVKALKKALDEEGFIADRRFNALHGETRMLFSKNDIDLDVFIGKFIQCHELNLEGDLSKNGYTISLANLLLTKLQIVQINYKDILDILAILIDHPVENKNDCNTINLNSILDIVKNDWGWYTTIFDNLEKTVSMAKDILNQEDITTITEKILLIKTSIEQVPKSLKWKIRAKIGRKLQWYNIPEEKHYE</sequence>
<proteinExistence type="predicted"/>
<name>L0IF32_THETR</name>
<dbReference type="PATRIC" id="fig|698948.3.peg.443"/>